<evidence type="ECO:0000256" key="7">
    <source>
        <dbReference type="ARBA" id="ARBA00022982"/>
    </source>
</evidence>
<keyword evidence="8" id="KW-0496">Mitochondrion</keyword>
<evidence type="ECO:0000256" key="3">
    <source>
        <dbReference type="ARBA" id="ARBA00014109"/>
    </source>
</evidence>
<organism evidence="10 11">
    <name type="scientific">Priapulus caudatus</name>
    <name type="common">Priapulid worm</name>
    <dbReference type="NCBI Taxonomy" id="37621"/>
    <lineage>
        <taxon>Eukaryota</taxon>
        <taxon>Metazoa</taxon>
        <taxon>Ecdysozoa</taxon>
        <taxon>Scalidophora</taxon>
        <taxon>Priapulida</taxon>
        <taxon>Priapulimorpha</taxon>
        <taxon>Priapulimorphida</taxon>
        <taxon>Priapulidae</taxon>
        <taxon>Priapulus</taxon>
    </lineage>
</organism>
<comment type="similarity">
    <text evidence="2">Belongs to the complex I NDUFB10 subunit family.</text>
</comment>
<keyword evidence="10" id="KW-1185">Reference proteome</keyword>
<dbReference type="PANTHER" id="PTHR13094:SF1">
    <property type="entry name" value="NADH DEHYDROGENASE [UBIQUINONE] 1 BETA SUBCOMPLEX SUBUNIT 10"/>
    <property type="match status" value="1"/>
</dbReference>
<evidence type="ECO:0000256" key="4">
    <source>
        <dbReference type="ARBA" id="ARBA00022448"/>
    </source>
</evidence>
<evidence type="ECO:0000313" key="10">
    <source>
        <dbReference type="Proteomes" id="UP000695022"/>
    </source>
</evidence>
<comment type="subcellular location">
    <subcellularLocation>
        <location evidence="1">Mitochondrion inner membrane</location>
        <topology evidence="1">Peripheral membrane protein</topology>
        <orientation evidence="1">Matrix side</orientation>
    </subcellularLocation>
</comment>
<dbReference type="RefSeq" id="XP_014669277.1">
    <property type="nucleotide sequence ID" value="XM_014813791.1"/>
</dbReference>
<dbReference type="InterPro" id="IPR019377">
    <property type="entry name" value="NADH_UbQ_OxRdtase_su10"/>
</dbReference>
<keyword evidence="6" id="KW-0999">Mitochondrion inner membrane</keyword>
<keyword evidence="7" id="KW-0249">Electron transport</keyword>
<evidence type="ECO:0000256" key="8">
    <source>
        <dbReference type="ARBA" id="ARBA00023128"/>
    </source>
</evidence>
<keyword evidence="5" id="KW-0679">Respiratory chain</keyword>
<protein>
    <recommendedName>
        <fullName evidence="3">NADH dehydrogenase [ubiquinone] 1 beta subcomplex subunit 10</fullName>
    </recommendedName>
</protein>
<accession>A0ABM1EAQ6</accession>
<dbReference type="Pfam" id="PF10249">
    <property type="entry name" value="NDUFB10"/>
    <property type="match status" value="1"/>
</dbReference>
<evidence type="ECO:0000256" key="6">
    <source>
        <dbReference type="ARBA" id="ARBA00022792"/>
    </source>
</evidence>
<keyword evidence="9" id="KW-0472">Membrane</keyword>
<dbReference type="Proteomes" id="UP000695022">
    <property type="component" value="Unplaced"/>
</dbReference>
<evidence type="ECO:0000313" key="11">
    <source>
        <dbReference type="RefSeq" id="XP_014669277.1"/>
    </source>
</evidence>
<gene>
    <name evidence="11" type="primary">LOC106810436</name>
</gene>
<name>A0ABM1EAQ6_PRICU</name>
<evidence type="ECO:0000256" key="1">
    <source>
        <dbReference type="ARBA" id="ARBA00004443"/>
    </source>
</evidence>
<evidence type="ECO:0000256" key="9">
    <source>
        <dbReference type="ARBA" id="ARBA00023136"/>
    </source>
</evidence>
<keyword evidence="4" id="KW-0813">Transport</keyword>
<dbReference type="InterPro" id="IPR039993">
    <property type="entry name" value="NDUFB10"/>
</dbReference>
<sequence length="152" mass="18411">MPDLNETPMDRFRHTLYKIIDTPVSLFRERVVEPNRKSYPYYHRKFKRVPNIDTCDVGDYVCFVEAHEQFRRDKLVESEILAILRQRREACIAYEGADWKKKCQQVMDDYTNAETNWFIKYGDLGAYGNVKDAYMKQKHRLIWQRRHPEIED</sequence>
<evidence type="ECO:0000256" key="5">
    <source>
        <dbReference type="ARBA" id="ARBA00022660"/>
    </source>
</evidence>
<dbReference type="PANTHER" id="PTHR13094">
    <property type="entry name" value="NADH-UBIQUINONE OXIDOREDUCTASE PDSW SUBUNIT"/>
    <property type="match status" value="1"/>
</dbReference>
<dbReference type="GeneID" id="106810436"/>
<proteinExistence type="inferred from homology"/>
<evidence type="ECO:0000256" key="2">
    <source>
        <dbReference type="ARBA" id="ARBA00008317"/>
    </source>
</evidence>
<reference evidence="11" key="1">
    <citation type="submission" date="2025-08" db="UniProtKB">
        <authorList>
            <consortium name="RefSeq"/>
        </authorList>
    </citation>
    <scope>IDENTIFICATION</scope>
</reference>